<gene>
    <name evidence="8" type="ORF">FOE67_22715</name>
</gene>
<dbReference type="GO" id="GO:0030313">
    <property type="term" value="C:cell envelope"/>
    <property type="evidence" value="ECO:0007669"/>
    <property type="project" value="UniProtKB-SubCell"/>
</dbReference>
<dbReference type="EMBL" id="VKHS01000819">
    <property type="protein sequence ID" value="MBB0232232.1"/>
    <property type="molecule type" value="Genomic_DNA"/>
</dbReference>
<dbReference type="InterPro" id="IPR039424">
    <property type="entry name" value="SBP_5"/>
</dbReference>
<keyword evidence="4 6" id="KW-0732">Signal</keyword>
<name>A0A7W3T776_9ACTN</name>
<feature type="signal peptide" evidence="6">
    <location>
        <begin position="1"/>
        <end position="17"/>
    </location>
</feature>
<feature type="chain" id="PRO_5030736633" evidence="6">
    <location>
        <begin position="18"/>
        <end position="600"/>
    </location>
</feature>
<evidence type="ECO:0000256" key="6">
    <source>
        <dbReference type="SAM" id="SignalP"/>
    </source>
</evidence>
<evidence type="ECO:0000313" key="8">
    <source>
        <dbReference type="EMBL" id="MBB0232232.1"/>
    </source>
</evidence>
<dbReference type="GO" id="GO:0043190">
    <property type="term" value="C:ATP-binding cassette (ABC) transporter complex"/>
    <property type="evidence" value="ECO:0007669"/>
    <property type="project" value="InterPro"/>
</dbReference>
<feature type="non-terminal residue" evidence="8">
    <location>
        <position position="600"/>
    </location>
</feature>
<protein>
    <submittedName>
        <fullName evidence="8">ABC transporter substrate-binding protein</fullName>
    </submittedName>
</protein>
<dbReference type="GO" id="GO:0042597">
    <property type="term" value="C:periplasmic space"/>
    <property type="evidence" value="ECO:0007669"/>
    <property type="project" value="UniProtKB-ARBA"/>
</dbReference>
<sequence length="600" mass="64928">MATVTLLAALAGPAALAHTPAVPPAPAGPPGEAAPREAAPREAVPGTADRTLVVGRTGLDALPHLNPLDSGWVIQGEINNLMYEPLIRWGREDWAPAPGLALEWEHSPDGREWTYRLDPEAVWSDGVPVTARDAAFTLDLLRSDPVLNGRHGGLVDNFTDVEAVDDHTLVIRVAEPGAVMHHLNNTPIVPAHVWSQMDDPASYRGEPGLPTSGLFSLAEYRPGERIVLSANPDHPRGRPAYDRLVMRNHETTEAAVQALLRGEIDLVDGLNPQQADALRVAPGVTVSVQPGRHWDAIGFNTGARTRDGHPIGDGHPALRDPVVRRALHHVVDRDRLVEIVHAGHAEPGVSIVPPVFPRHFWDPGPERVTADPGLANRMLDEAGYHRAEPDGLRIDPDSGRPLSFRLLYHSDRPVYADIRDFLVEWAADIGVELRPEALSSAPLNERTAAGTYDIAFGGWNYGPDPDEDFAYHTCARLPEEPRPTDLTFSWYCDEEFDELYERQRRETDPEARADLVREMQRHLYLAVPQIVLAYDHTMEAHSTGWGGFGMLPASGGSITRQQADYGYALAAPVPGGAAAGAGGGGGLGLAVGIAAPALLL</sequence>
<dbReference type="InterPro" id="IPR000914">
    <property type="entry name" value="SBP_5_dom"/>
</dbReference>
<feature type="domain" description="Solute-binding protein family 5" evidence="7">
    <location>
        <begin position="96"/>
        <end position="472"/>
    </location>
</feature>
<dbReference type="PIRSF" id="PIRSF002741">
    <property type="entry name" value="MppA"/>
    <property type="match status" value="1"/>
</dbReference>
<dbReference type="GO" id="GO:1904680">
    <property type="term" value="F:peptide transmembrane transporter activity"/>
    <property type="evidence" value="ECO:0007669"/>
    <property type="project" value="TreeGrafter"/>
</dbReference>
<evidence type="ECO:0000256" key="4">
    <source>
        <dbReference type="ARBA" id="ARBA00022729"/>
    </source>
</evidence>
<dbReference type="CDD" id="cd00995">
    <property type="entry name" value="PBP2_NikA_DppA_OppA_like"/>
    <property type="match status" value="1"/>
</dbReference>
<dbReference type="AlphaFoldDB" id="A0A7W3T776"/>
<evidence type="ECO:0000256" key="1">
    <source>
        <dbReference type="ARBA" id="ARBA00004196"/>
    </source>
</evidence>
<comment type="similarity">
    <text evidence="2">Belongs to the bacterial solute-binding protein 5 family.</text>
</comment>
<evidence type="ECO:0000259" key="7">
    <source>
        <dbReference type="Pfam" id="PF00496"/>
    </source>
</evidence>
<comment type="subcellular location">
    <subcellularLocation>
        <location evidence="1">Cell envelope</location>
    </subcellularLocation>
</comment>
<dbReference type="InterPro" id="IPR030678">
    <property type="entry name" value="Peptide/Ni-bd"/>
</dbReference>
<dbReference type="Pfam" id="PF00496">
    <property type="entry name" value="SBP_bac_5"/>
    <property type="match status" value="1"/>
</dbReference>
<evidence type="ECO:0000313" key="9">
    <source>
        <dbReference type="Proteomes" id="UP000530234"/>
    </source>
</evidence>
<dbReference type="RefSeq" id="WP_182666775.1">
    <property type="nucleotide sequence ID" value="NZ_VKHS01000819.1"/>
</dbReference>
<dbReference type="Proteomes" id="UP000530234">
    <property type="component" value="Unassembled WGS sequence"/>
</dbReference>
<keyword evidence="9" id="KW-1185">Reference proteome</keyword>
<evidence type="ECO:0000256" key="2">
    <source>
        <dbReference type="ARBA" id="ARBA00005695"/>
    </source>
</evidence>
<dbReference type="Gene3D" id="3.10.105.10">
    <property type="entry name" value="Dipeptide-binding Protein, Domain 3"/>
    <property type="match status" value="1"/>
</dbReference>
<feature type="region of interest" description="Disordered" evidence="5">
    <location>
        <begin position="21"/>
        <end position="46"/>
    </location>
</feature>
<dbReference type="PANTHER" id="PTHR30290">
    <property type="entry name" value="PERIPLASMIC BINDING COMPONENT OF ABC TRANSPORTER"/>
    <property type="match status" value="1"/>
</dbReference>
<dbReference type="PANTHER" id="PTHR30290:SF10">
    <property type="entry name" value="PERIPLASMIC OLIGOPEPTIDE-BINDING PROTEIN-RELATED"/>
    <property type="match status" value="1"/>
</dbReference>
<accession>A0A7W3T776</accession>
<organism evidence="8 9">
    <name type="scientific">Streptomyces calidiresistens</name>
    <dbReference type="NCBI Taxonomy" id="1485586"/>
    <lineage>
        <taxon>Bacteria</taxon>
        <taxon>Bacillati</taxon>
        <taxon>Actinomycetota</taxon>
        <taxon>Actinomycetes</taxon>
        <taxon>Kitasatosporales</taxon>
        <taxon>Streptomycetaceae</taxon>
        <taxon>Streptomyces</taxon>
    </lineage>
</organism>
<keyword evidence="3" id="KW-0813">Transport</keyword>
<proteinExistence type="inferred from homology"/>
<dbReference type="SUPFAM" id="SSF53850">
    <property type="entry name" value="Periplasmic binding protein-like II"/>
    <property type="match status" value="1"/>
</dbReference>
<evidence type="ECO:0000256" key="3">
    <source>
        <dbReference type="ARBA" id="ARBA00022448"/>
    </source>
</evidence>
<dbReference type="GO" id="GO:0015833">
    <property type="term" value="P:peptide transport"/>
    <property type="evidence" value="ECO:0007669"/>
    <property type="project" value="TreeGrafter"/>
</dbReference>
<dbReference type="Gene3D" id="3.40.190.10">
    <property type="entry name" value="Periplasmic binding protein-like II"/>
    <property type="match status" value="1"/>
</dbReference>
<comment type="caution">
    <text evidence="8">The sequence shown here is derived from an EMBL/GenBank/DDBJ whole genome shotgun (WGS) entry which is preliminary data.</text>
</comment>
<reference evidence="9" key="1">
    <citation type="submission" date="2019-10" db="EMBL/GenBank/DDBJ databases">
        <title>Streptomyces sp. nov., a novel actinobacterium isolated from alkaline environment.</title>
        <authorList>
            <person name="Golinska P."/>
        </authorList>
    </citation>
    <scope>NUCLEOTIDE SEQUENCE [LARGE SCALE GENOMIC DNA]</scope>
    <source>
        <strain evidence="9">DSM 42108</strain>
    </source>
</reference>
<evidence type="ECO:0000256" key="5">
    <source>
        <dbReference type="SAM" id="MobiDB-lite"/>
    </source>
</evidence>